<feature type="transmembrane region" description="Helical" evidence="1">
    <location>
        <begin position="74"/>
        <end position="93"/>
    </location>
</feature>
<name>A0AAE3RB29_9BACT</name>
<feature type="transmembrane region" description="Helical" evidence="1">
    <location>
        <begin position="12"/>
        <end position="29"/>
    </location>
</feature>
<dbReference type="Proteomes" id="UP001232063">
    <property type="component" value="Unassembled WGS sequence"/>
</dbReference>
<evidence type="ECO:0000256" key="1">
    <source>
        <dbReference type="SAM" id="Phobius"/>
    </source>
</evidence>
<organism evidence="2 3">
    <name type="scientific">Xanthocytophaga agilis</name>
    <dbReference type="NCBI Taxonomy" id="3048010"/>
    <lineage>
        <taxon>Bacteria</taxon>
        <taxon>Pseudomonadati</taxon>
        <taxon>Bacteroidota</taxon>
        <taxon>Cytophagia</taxon>
        <taxon>Cytophagales</taxon>
        <taxon>Rhodocytophagaceae</taxon>
        <taxon>Xanthocytophaga</taxon>
    </lineage>
</organism>
<proteinExistence type="predicted"/>
<gene>
    <name evidence="2" type="ORF">QNI22_29585</name>
</gene>
<feature type="transmembrane region" description="Helical" evidence="1">
    <location>
        <begin position="41"/>
        <end position="62"/>
    </location>
</feature>
<sequence>MKTYKRNTRPIYSSLIIALVGGIILWRTFRLEKCTGLTDGLTTIFLWVLSVLLVSLFLPRALQRYKEQENQVELLPIGIVVFCGGCYVILSLLRLNTDKAFIYAETHYGNSLALWNNGTYLVEQKAIDWGCNYSGSYLLQNDTLILENIRQTIDSVFYKKYLIRKPYLIPIFDKGIAKDSLLYLRIVPKD</sequence>
<evidence type="ECO:0000313" key="2">
    <source>
        <dbReference type="EMBL" id="MDJ1504852.1"/>
    </source>
</evidence>
<evidence type="ECO:0000313" key="3">
    <source>
        <dbReference type="Proteomes" id="UP001232063"/>
    </source>
</evidence>
<accession>A0AAE3RB29</accession>
<dbReference type="AlphaFoldDB" id="A0AAE3RB29"/>
<protein>
    <submittedName>
        <fullName evidence="2">Uncharacterized protein</fullName>
    </submittedName>
</protein>
<dbReference type="EMBL" id="JASJOU010000013">
    <property type="protein sequence ID" value="MDJ1504852.1"/>
    <property type="molecule type" value="Genomic_DNA"/>
</dbReference>
<reference evidence="2" key="1">
    <citation type="submission" date="2023-05" db="EMBL/GenBank/DDBJ databases">
        <authorList>
            <person name="Zhang X."/>
        </authorList>
    </citation>
    <scope>NUCLEOTIDE SEQUENCE</scope>
    <source>
        <strain evidence="2">BD1B2-1</strain>
    </source>
</reference>
<keyword evidence="3" id="KW-1185">Reference proteome</keyword>
<keyword evidence="1" id="KW-0472">Membrane</keyword>
<keyword evidence="1" id="KW-0812">Transmembrane</keyword>
<comment type="caution">
    <text evidence="2">The sequence shown here is derived from an EMBL/GenBank/DDBJ whole genome shotgun (WGS) entry which is preliminary data.</text>
</comment>
<keyword evidence="1" id="KW-1133">Transmembrane helix</keyword>
<dbReference type="RefSeq" id="WP_314516527.1">
    <property type="nucleotide sequence ID" value="NZ_JASJOU010000013.1"/>
</dbReference>